<dbReference type="EMBL" id="FOCF01000007">
    <property type="protein sequence ID" value="SEN46817.1"/>
    <property type="molecule type" value="Genomic_DNA"/>
</dbReference>
<evidence type="ECO:0008006" key="3">
    <source>
        <dbReference type="Google" id="ProtNLM"/>
    </source>
</evidence>
<dbReference type="RefSeq" id="WP_139198093.1">
    <property type="nucleotide sequence ID" value="NZ_FOCF01000007.1"/>
</dbReference>
<proteinExistence type="predicted"/>
<accession>A0A1H8GTK3</accession>
<evidence type="ECO:0000313" key="2">
    <source>
        <dbReference type="Proteomes" id="UP000199206"/>
    </source>
</evidence>
<name>A0A1H8GTK3_9SPHN</name>
<reference evidence="2" key="1">
    <citation type="submission" date="2016-10" db="EMBL/GenBank/DDBJ databases">
        <authorList>
            <person name="Varghese N."/>
            <person name="Submissions S."/>
        </authorList>
    </citation>
    <scope>NUCLEOTIDE SEQUENCE [LARGE SCALE GENOMIC DNA]</scope>
    <source>
        <strain evidence="2">S6-262</strain>
    </source>
</reference>
<dbReference type="Proteomes" id="UP000199206">
    <property type="component" value="Unassembled WGS sequence"/>
</dbReference>
<protein>
    <recommendedName>
        <fullName evidence="3">Hemerythrin HHE cation binding domain-containing protein</fullName>
    </recommendedName>
</protein>
<dbReference type="STRING" id="1166340.SAMN05192583_2876"/>
<organism evidence="1 2">
    <name type="scientific">Sphingomonas gellani</name>
    <dbReference type="NCBI Taxonomy" id="1166340"/>
    <lineage>
        <taxon>Bacteria</taxon>
        <taxon>Pseudomonadati</taxon>
        <taxon>Pseudomonadota</taxon>
        <taxon>Alphaproteobacteria</taxon>
        <taxon>Sphingomonadales</taxon>
        <taxon>Sphingomonadaceae</taxon>
        <taxon>Sphingomonas</taxon>
    </lineage>
</organism>
<dbReference type="OrthoDB" id="7558171at2"/>
<keyword evidence="2" id="KW-1185">Reference proteome</keyword>
<sequence length="142" mass="15549">MQHSYRQLISEHEQIEECANALLADVADASVPASDLAAQLGELALVVKRHIAVEDEVVGTLDPATLSQPWTDAWVEGEAAFKRLKSDWMAFLVRWDGIAIAEDRSGFVSAAQAILGRLRDRLAIETRAFYATALQTGSIALR</sequence>
<dbReference type="AlphaFoldDB" id="A0A1H8GTK3"/>
<evidence type="ECO:0000313" key="1">
    <source>
        <dbReference type="EMBL" id="SEN46817.1"/>
    </source>
</evidence>
<gene>
    <name evidence="1" type="ORF">SAMN05192583_2876</name>
</gene>